<feature type="compositionally biased region" description="Polar residues" evidence="5">
    <location>
        <begin position="1132"/>
        <end position="1146"/>
    </location>
</feature>
<dbReference type="PANTHER" id="PTHR46462">
    <property type="entry name" value="UPSET, ISOFORM A"/>
    <property type="match status" value="1"/>
</dbReference>
<evidence type="ECO:0000256" key="3">
    <source>
        <dbReference type="ARBA" id="ARBA00022833"/>
    </source>
</evidence>
<keyword evidence="3" id="KW-0862">Zinc</keyword>
<feature type="compositionally biased region" description="Polar residues" evidence="5">
    <location>
        <begin position="1"/>
        <end position="37"/>
    </location>
</feature>
<feature type="domain" description="SET" evidence="7">
    <location>
        <begin position="691"/>
        <end position="815"/>
    </location>
</feature>
<keyword evidence="8" id="KW-1185">Reference proteome</keyword>
<proteinExistence type="predicted"/>
<feature type="compositionally biased region" description="Low complexity" evidence="5">
    <location>
        <begin position="1377"/>
        <end position="1387"/>
    </location>
</feature>
<name>A0A915LJ92_MELJA</name>
<feature type="compositionally biased region" description="Low complexity" evidence="5">
    <location>
        <begin position="82"/>
        <end position="94"/>
    </location>
</feature>
<feature type="region of interest" description="Disordered" evidence="5">
    <location>
        <begin position="1271"/>
        <end position="1355"/>
    </location>
</feature>
<feature type="region of interest" description="Disordered" evidence="5">
    <location>
        <begin position="350"/>
        <end position="403"/>
    </location>
</feature>
<keyword evidence="1" id="KW-0479">Metal-binding</keyword>
<feature type="region of interest" description="Disordered" evidence="5">
    <location>
        <begin position="986"/>
        <end position="1078"/>
    </location>
</feature>
<feature type="compositionally biased region" description="Basic and acidic residues" evidence="5">
    <location>
        <begin position="43"/>
        <end position="54"/>
    </location>
</feature>
<feature type="domain" description="Zinc finger PHD-type" evidence="6">
    <location>
        <begin position="501"/>
        <end position="545"/>
    </location>
</feature>
<dbReference type="PROSITE" id="PS01359">
    <property type="entry name" value="ZF_PHD_1"/>
    <property type="match status" value="1"/>
</dbReference>
<feature type="region of interest" description="Disordered" evidence="5">
    <location>
        <begin position="1"/>
        <end position="61"/>
    </location>
</feature>
<feature type="region of interest" description="Disordered" evidence="5">
    <location>
        <begin position="914"/>
        <end position="968"/>
    </location>
</feature>
<dbReference type="GO" id="GO:0006355">
    <property type="term" value="P:regulation of DNA-templated transcription"/>
    <property type="evidence" value="ECO:0007669"/>
    <property type="project" value="TreeGrafter"/>
</dbReference>
<feature type="compositionally biased region" description="Basic and acidic residues" evidence="5">
    <location>
        <begin position="1096"/>
        <end position="1115"/>
    </location>
</feature>
<dbReference type="GO" id="GO:0034967">
    <property type="term" value="C:Set3 complex"/>
    <property type="evidence" value="ECO:0007669"/>
    <property type="project" value="TreeGrafter"/>
</dbReference>
<feature type="compositionally biased region" description="Low complexity" evidence="5">
    <location>
        <begin position="986"/>
        <end position="998"/>
    </location>
</feature>
<protein>
    <submittedName>
        <fullName evidence="9">SET domain-containing protein</fullName>
    </submittedName>
</protein>
<dbReference type="InterPro" id="IPR001965">
    <property type="entry name" value="Znf_PHD"/>
</dbReference>
<feature type="compositionally biased region" description="Basic and acidic residues" evidence="5">
    <location>
        <begin position="95"/>
        <end position="106"/>
    </location>
</feature>
<feature type="compositionally biased region" description="Basic and acidic residues" evidence="5">
    <location>
        <begin position="355"/>
        <end position="372"/>
    </location>
</feature>
<dbReference type="Pfam" id="PF00856">
    <property type="entry name" value="SET"/>
    <property type="match status" value="1"/>
</dbReference>
<evidence type="ECO:0000256" key="5">
    <source>
        <dbReference type="SAM" id="MobiDB-lite"/>
    </source>
</evidence>
<dbReference type="SUPFAM" id="SSF82199">
    <property type="entry name" value="SET domain"/>
    <property type="match status" value="1"/>
</dbReference>
<feature type="compositionally biased region" description="Pro residues" evidence="5">
    <location>
        <begin position="1442"/>
        <end position="1456"/>
    </location>
</feature>
<dbReference type="SUPFAM" id="SSF57903">
    <property type="entry name" value="FYVE/PHD zinc finger"/>
    <property type="match status" value="1"/>
</dbReference>
<organism evidence="8 9">
    <name type="scientific">Meloidogyne javanica</name>
    <name type="common">Root-knot nematode worm</name>
    <dbReference type="NCBI Taxonomy" id="6303"/>
    <lineage>
        <taxon>Eukaryota</taxon>
        <taxon>Metazoa</taxon>
        <taxon>Ecdysozoa</taxon>
        <taxon>Nematoda</taxon>
        <taxon>Chromadorea</taxon>
        <taxon>Rhabditida</taxon>
        <taxon>Tylenchina</taxon>
        <taxon>Tylenchomorpha</taxon>
        <taxon>Tylenchoidea</taxon>
        <taxon>Meloidogynidae</taxon>
        <taxon>Meloidogyninae</taxon>
        <taxon>Meloidogyne</taxon>
        <taxon>Meloidogyne incognita group</taxon>
    </lineage>
</organism>
<feature type="compositionally biased region" description="Low complexity" evidence="5">
    <location>
        <begin position="1420"/>
        <end position="1433"/>
    </location>
</feature>
<dbReference type="InterPro" id="IPR046341">
    <property type="entry name" value="SET_dom_sf"/>
</dbReference>
<evidence type="ECO:0000313" key="9">
    <source>
        <dbReference type="WBParaSite" id="scaffold1305_cov228.g2853"/>
    </source>
</evidence>
<feature type="compositionally biased region" description="Polar residues" evidence="5">
    <location>
        <begin position="1001"/>
        <end position="1014"/>
    </location>
</feature>
<feature type="region of interest" description="Disordered" evidence="5">
    <location>
        <begin position="853"/>
        <end position="882"/>
    </location>
</feature>
<dbReference type="CDD" id="cd10529">
    <property type="entry name" value="SET_SETD5-like"/>
    <property type="match status" value="1"/>
</dbReference>
<feature type="region of interest" description="Disordered" evidence="5">
    <location>
        <begin position="1190"/>
        <end position="1214"/>
    </location>
</feature>
<feature type="region of interest" description="Disordered" evidence="5">
    <location>
        <begin position="1223"/>
        <end position="1242"/>
    </location>
</feature>
<feature type="compositionally biased region" description="Polar residues" evidence="5">
    <location>
        <begin position="107"/>
        <end position="126"/>
    </location>
</feature>
<dbReference type="SMART" id="SM00317">
    <property type="entry name" value="SET"/>
    <property type="match status" value="1"/>
</dbReference>
<dbReference type="PANTHER" id="PTHR46462:SF3">
    <property type="entry name" value="UPSET, ISOFORM A"/>
    <property type="match status" value="1"/>
</dbReference>
<feature type="region of interest" description="Disordered" evidence="5">
    <location>
        <begin position="470"/>
        <end position="490"/>
    </location>
</feature>
<dbReference type="Pfam" id="PF20826">
    <property type="entry name" value="PHD_5"/>
    <property type="match status" value="1"/>
</dbReference>
<feature type="compositionally biased region" description="Basic and acidic residues" evidence="5">
    <location>
        <begin position="1280"/>
        <end position="1289"/>
    </location>
</feature>
<evidence type="ECO:0000259" key="6">
    <source>
        <dbReference type="SMART" id="SM00249"/>
    </source>
</evidence>
<dbReference type="InterPro" id="IPR013083">
    <property type="entry name" value="Znf_RING/FYVE/PHD"/>
</dbReference>
<keyword evidence="4" id="KW-0156">Chromatin regulator</keyword>
<accession>A0A915LJ92</accession>
<feature type="region of interest" description="Disordered" evidence="5">
    <location>
        <begin position="1373"/>
        <end position="1395"/>
    </location>
</feature>
<evidence type="ECO:0000313" key="8">
    <source>
        <dbReference type="Proteomes" id="UP000887561"/>
    </source>
</evidence>
<feature type="compositionally biased region" description="Low complexity" evidence="5">
    <location>
        <begin position="1346"/>
        <end position="1355"/>
    </location>
</feature>
<evidence type="ECO:0000256" key="1">
    <source>
        <dbReference type="ARBA" id="ARBA00022723"/>
    </source>
</evidence>
<feature type="compositionally biased region" description="Polar residues" evidence="5">
    <location>
        <begin position="871"/>
        <end position="882"/>
    </location>
</feature>
<feature type="compositionally biased region" description="Polar residues" evidence="5">
    <location>
        <begin position="853"/>
        <end position="862"/>
    </location>
</feature>
<dbReference type="InterPro" id="IPR011011">
    <property type="entry name" value="Znf_FYVE_PHD"/>
</dbReference>
<feature type="compositionally biased region" description="Basic and acidic residues" evidence="5">
    <location>
        <begin position="1190"/>
        <end position="1203"/>
    </location>
</feature>
<evidence type="ECO:0000256" key="2">
    <source>
        <dbReference type="ARBA" id="ARBA00022771"/>
    </source>
</evidence>
<reference evidence="9" key="1">
    <citation type="submission" date="2022-11" db="UniProtKB">
        <authorList>
            <consortium name="WormBaseParasite"/>
        </authorList>
    </citation>
    <scope>IDENTIFICATION</scope>
</reference>
<evidence type="ECO:0000259" key="7">
    <source>
        <dbReference type="SMART" id="SM00317"/>
    </source>
</evidence>
<sequence>MDSSQNGYILPIQQQGKQLPEQRQQQRFHIQKRNVSSPLMGGRGDKQQAQRFDDQQQQFEDQQRHDIYLEEEEMLNRDFFAQQHQKYSQQQQSSDMEKSDGGRVRNDTITPSDPVQPVNTSPNLFDTSKPPDDPYLPPQQVSQYPGLGLQQQFQQHQRHYPQGFDTSSIDGTINAVVRGDASVMQQHFGPPISEALERKSNFQQHQFEPRQHIPNFEGPLQMSESTSMPYAPKQPQQQQPQQQNVQTFPSNPAMIQQQRPTSSQATFNHGLDELAQASSNLLEQSMTTHSDGIEDIYQQEPSLVSHTRHQKQSQLGQHQQTLHFKVVQTNHRDEPSSFPQHQNYMQQVFTVQQRQRSDDSAPKDLPRSEAVHKFSPLASPVRQREARLGSSGGSGRRHRLSMEFSPVPIPPTSGLEAEEPELQQAGDFTKPMKWQRSFRKQTSDEAKAKKTSVVPVRASNANESLLKDKPKNTQVRGPYKRRSNVERNEAQQQEGLDYITRCICGMKHNDPFMIQCDKCDVWQHGVCVNIKEDKVPDTYLCEQCQPRELELTPKQAKSIQVRNLIAAKAPKQKKMNKSKSSSIKYRSKTPALSAALKFAGKIRRTKLLSGVISKRRELTRRKDGMRPQYKSFINVNSKEKKSATKRRKQESSSSCHNQYSSGVQSLMTSLPPYVLGEIGLLRRLDHNPLARPMLVAPNVEGLVATPGKNSNIPLGMPIVEYTGTISLLNEVKNLNKMIGDKFTLIYSGLGDNNKVMIDATKDGSIARSVRRSCRSNATLQHAIINGQLRIYLYAAMNIDRSSEVTIPFDYDYCESKEPVECACNTLLGVSFIDHCPIYAFNKSLEDSANNKMISGKSTTSAPPISKKSPAFSPQRQAYSPRLTRNSLNSPITMKLENDTTPAFEKQKSPLKIEHVIDEHKSPSVDSIGDSSSTTRSQRRTLRTSNSIGATTPKLELAKSPTPNDPKFISSAASTLLESKVMPRKLLSSSSPAASSPKRTLVSPTRGSRSNTSTMLGKIKWGDKPPPNKRKESLNESSRSPSKKITTRLSGTSPRLAASISRKPKKEEKTEPNVVDDKHTIMSREERKLQATIASFERAEHLSQEKKRKQIEKIHPPSEPPIVTKLKRKSFNAKASSVKSVQNESSNISCKKLFEELNKITKMKLDKLQEFKLPSDYDALRTEVMKEYQARKEISPSKTEIHSKKTEKRLKSLRGSLSYATTSKASIARENETMGEEETSYNQKLVSPASDGCVWEKEQECFSEPIKVASAPPTTIINTSDIEKTEKEGANMEVDTEVPIRPPNTKAHKKITLEEYKRKKKAEMEAKQQNIEENATDKETVAIQEPSTSRFSSSTMFSASSVMATRHSPRRSFIPAISSLPSSPPQQLEDFAQSPPAIGVRHKQLFSAPSLDELKKRIHGETSFSSSAGSSMGEELGEKQLHPPLPVDMPPPPPPPKKQQQSLDDRLKKFVKRTS</sequence>
<dbReference type="InterPro" id="IPR019786">
    <property type="entry name" value="Zinc_finger_PHD-type_CS"/>
</dbReference>
<evidence type="ECO:0000256" key="4">
    <source>
        <dbReference type="ARBA" id="ARBA00022853"/>
    </source>
</evidence>
<dbReference type="GO" id="GO:0008270">
    <property type="term" value="F:zinc ion binding"/>
    <property type="evidence" value="ECO:0007669"/>
    <property type="project" value="UniProtKB-KW"/>
</dbReference>
<dbReference type="GO" id="GO:0006325">
    <property type="term" value="P:chromatin organization"/>
    <property type="evidence" value="ECO:0007669"/>
    <property type="project" value="UniProtKB-KW"/>
</dbReference>
<dbReference type="InterPro" id="IPR001214">
    <property type="entry name" value="SET_dom"/>
</dbReference>
<feature type="compositionally biased region" description="Low complexity" evidence="5">
    <location>
        <begin position="923"/>
        <end position="935"/>
    </location>
</feature>
<feature type="compositionally biased region" description="Low complexity" evidence="5">
    <location>
        <begin position="234"/>
        <end position="243"/>
    </location>
</feature>
<dbReference type="Gene3D" id="3.30.40.10">
    <property type="entry name" value="Zinc/RING finger domain, C3HC4 (zinc finger)"/>
    <property type="match status" value="1"/>
</dbReference>
<dbReference type="WBParaSite" id="scaffold1305_cov228.g2853">
    <property type="protein sequence ID" value="scaffold1305_cov228.g2853"/>
    <property type="gene ID" value="scaffold1305_cov228.g2853"/>
</dbReference>
<feature type="region of interest" description="Disordered" evidence="5">
    <location>
        <begin position="213"/>
        <end position="246"/>
    </location>
</feature>
<dbReference type="SMART" id="SM00249">
    <property type="entry name" value="PHD"/>
    <property type="match status" value="1"/>
</dbReference>
<feature type="region of interest" description="Disordered" evidence="5">
    <location>
        <begin position="632"/>
        <end position="659"/>
    </location>
</feature>
<keyword evidence="2" id="KW-0863">Zinc-finger</keyword>
<feature type="compositionally biased region" description="Basic and acidic residues" evidence="5">
    <location>
        <begin position="1310"/>
        <end position="1325"/>
    </location>
</feature>
<feature type="region of interest" description="Disordered" evidence="5">
    <location>
        <begin position="1096"/>
        <end position="1146"/>
    </location>
</feature>
<feature type="region of interest" description="Disordered" evidence="5">
    <location>
        <begin position="1410"/>
        <end position="1474"/>
    </location>
</feature>
<dbReference type="Proteomes" id="UP000887561">
    <property type="component" value="Unplaced"/>
</dbReference>
<feature type="compositionally biased region" description="Basic and acidic residues" evidence="5">
    <location>
        <begin position="1064"/>
        <end position="1078"/>
    </location>
</feature>
<dbReference type="Gene3D" id="2.170.270.10">
    <property type="entry name" value="SET domain"/>
    <property type="match status" value="1"/>
</dbReference>
<feature type="region of interest" description="Disordered" evidence="5">
    <location>
        <begin position="82"/>
        <end position="138"/>
    </location>
</feature>
<dbReference type="GO" id="GO:0070210">
    <property type="term" value="C:Rpd3L-Expanded complex"/>
    <property type="evidence" value="ECO:0007669"/>
    <property type="project" value="TreeGrafter"/>
</dbReference>
<dbReference type="CDD" id="cd15550">
    <property type="entry name" value="PHD_MLL5"/>
    <property type="match status" value="1"/>
</dbReference>